<dbReference type="RefSeq" id="WP_072581235.1">
    <property type="nucleotide sequence ID" value="NZ_CP016020.1"/>
</dbReference>
<evidence type="ECO:0008006" key="4">
    <source>
        <dbReference type="Google" id="ProtNLM"/>
    </source>
</evidence>
<gene>
    <name evidence="2" type="ORF">A9C19_17790</name>
</gene>
<dbReference type="EMBL" id="CP016020">
    <property type="protein sequence ID" value="APH06434.1"/>
    <property type="molecule type" value="Genomic_DNA"/>
</dbReference>
<name>A0A1L3MVR8_9BACI</name>
<protein>
    <recommendedName>
        <fullName evidence="4">Helix-turn-helix domain-containing protein</fullName>
    </recommendedName>
</protein>
<keyword evidence="3" id="KW-1185">Reference proteome</keyword>
<dbReference type="Gene3D" id="1.10.10.10">
    <property type="entry name" value="Winged helix-like DNA-binding domain superfamily/Winged helix DNA-binding domain"/>
    <property type="match status" value="1"/>
</dbReference>
<sequence length="309" mass="35259">MAKFKRFSYEAVKGYQSFSSVEEMDKAVRGFLYHHKQELSEGTLKVLTFIWTHSTKVIGVSFAKHETIAKDVGLSRRTVMRAIHKLESLRILSKIPTIRPNGKQGVNILVIQPYQSIDELVSTMSPHDVTVCVTPSDTKNKQHSLCENKKQKPINVSSESSDKILEDKQANLESVSASDSEEGQIHKNTTVHRGSSPLEISDACIDSSFLPESVHKEFIEAANPFFPTNEIYSLWNRVNIVAKKVNLNRHIDEVIAPVISALKQTIFQQKQNKIHSTFHGYFYRLVYHNLIIEKRRENRDMLYDFIGEG</sequence>
<organism evidence="2 3">
    <name type="scientific">Bacillus weihaiensis</name>
    <dbReference type="NCBI Taxonomy" id="1547283"/>
    <lineage>
        <taxon>Bacteria</taxon>
        <taxon>Bacillati</taxon>
        <taxon>Bacillota</taxon>
        <taxon>Bacilli</taxon>
        <taxon>Bacillales</taxon>
        <taxon>Bacillaceae</taxon>
        <taxon>Bacillus</taxon>
    </lineage>
</organism>
<evidence type="ECO:0000256" key="1">
    <source>
        <dbReference type="SAM" id="MobiDB-lite"/>
    </source>
</evidence>
<dbReference type="KEGG" id="bwh:A9C19_17790"/>
<accession>A0A1L3MVR8</accession>
<reference evidence="2 3" key="1">
    <citation type="journal article" date="2016" name="Sci. Rep.">
        <title>Complete genome sequence and transcriptomic analysis of a novel marine strain Bacillus weihaiensis reveals the mechanism of brown algae degradation.</title>
        <authorList>
            <person name="Zhu Y."/>
            <person name="Chen P."/>
            <person name="Bao Y."/>
            <person name="Men Y."/>
            <person name="Zeng Y."/>
            <person name="Yang J."/>
            <person name="Sun J."/>
            <person name="Sun Y."/>
        </authorList>
    </citation>
    <scope>NUCLEOTIDE SEQUENCE [LARGE SCALE GENOMIC DNA]</scope>
    <source>
        <strain evidence="2 3">Alg07</strain>
    </source>
</reference>
<evidence type="ECO:0000313" key="3">
    <source>
        <dbReference type="Proteomes" id="UP000181936"/>
    </source>
</evidence>
<feature type="compositionally biased region" description="Basic and acidic residues" evidence="1">
    <location>
        <begin position="138"/>
        <end position="150"/>
    </location>
</feature>
<feature type="region of interest" description="Disordered" evidence="1">
    <location>
        <begin position="137"/>
        <end position="162"/>
    </location>
</feature>
<proteinExistence type="predicted"/>
<feature type="region of interest" description="Disordered" evidence="1">
    <location>
        <begin position="169"/>
        <end position="188"/>
    </location>
</feature>
<dbReference type="STRING" id="1547283.A9C19_17790"/>
<evidence type="ECO:0000313" key="2">
    <source>
        <dbReference type="EMBL" id="APH06434.1"/>
    </source>
</evidence>
<dbReference type="Pfam" id="PF13730">
    <property type="entry name" value="HTH_36"/>
    <property type="match status" value="1"/>
</dbReference>
<dbReference type="InterPro" id="IPR036388">
    <property type="entry name" value="WH-like_DNA-bd_sf"/>
</dbReference>
<dbReference type="AlphaFoldDB" id="A0A1L3MVR8"/>
<dbReference type="OrthoDB" id="2697418at2"/>
<dbReference type="Proteomes" id="UP000181936">
    <property type="component" value="Chromosome"/>
</dbReference>